<sequence length="204" mass="21690">MGEKPTASRRAAAQKRKEHAAGTAPGAGPPREPMSDAEQQEQIAKLLSIAQDTKSQSMTWVGLMCLAAAAGTSYCIVLQLHEPWSVDHFAQLKPVVSSFELILGLMPSVIAPVLIGIAVAFPRDENFLVLSRLAWVVSAAGAIGWAIAFAGAKFFSFWHLWLPGAPVALVASSAMSIYSAVSAEKEILELAEEAFGSPRSGKEE</sequence>
<dbReference type="Proteomes" id="UP000322899">
    <property type="component" value="Unassembled WGS sequence"/>
</dbReference>
<proteinExistence type="predicted"/>
<evidence type="ECO:0000313" key="4">
    <source>
        <dbReference type="Proteomes" id="UP000322899"/>
    </source>
</evidence>
<feature type="transmembrane region" description="Helical" evidence="2">
    <location>
        <begin position="60"/>
        <end position="81"/>
    </location>
</feature>
<evidence type="ECO:0000256" key="1">
    <source>
        <dbReference type="SAM" id="MobiDB-lite"/>
    </source>
</evidence>
<name>A0A5A8EIG9_CAFRO</name>
<feature type="transmembrane region" description="Helical" evidence="2">
    <location>
        <begin position="133"/>
        <end position="152"/>
    </location>
</feature>
<gene>
    <name evidence="3" type="ORF">FNF27_02971</name>
</gene>
<comment type="caution">
    <text evidence="3">The sequence shown here is derived from an EMBL/GenBank/DDBJ whole genome shotgun (WGS) entry which is preliminary data.</text>
</comment>
<feature type="region of interest" description="Disordered" evidence="1">
    <location>
        <begin position="1"/>
        <end position="38"/>
    </location>
</feature>
<keyword evidence="2" id="KW-0472">Membrane</keyword>
<protein>
    <submittedName>
        <fullName evidence="3">Uncharacterized protein</fullName>
    </submittedName>
</protein>
<evidence type="ECO:0000256" key="2">
    <source>
        <dbReference type="SAM" id="Phobius"/>
    </source>
</evidence>
<feature type="transmembrane region" description="Helical" evidence="2">
    <location>
        <begin position="158"/>
        <end position="181"/>
    </location>
</feature>
<organism evidence="3 4">
    <name type="scientific">Cafeteria roenbergensis</name>
    <name type="common">Marine flagellate</name>
    <dbReference type="NCBI Taxonomy" id="33653"/>
    <lineage>
        <taxon>Eukaryota</taxon>
        <taxon>Sar</taxon>
        <taxon>Stramenopiles</taxon>
        <taxon>Bigyra</taxon>
        <taxon>Opalozoa</taxon>
        <taxon>Bicosoecida</taxon>
        <taxon>Cafeteriaceae</taxon>
        <taxon>Cafeteria</taxon>
    </lineage>
</organism>
<evidence type="ECO:0000313" key="3">
    <source>
        <dbReference type="EMBL" id="KAA0175561.1"/>
    </source>
</evidence>
<keyword evidence="2" id="KW-1133">Transmembrane helix</keyword>
<keyword evidence="2" id="KW-0812">Transmembrane</keyword>
<dbReference type="EMBL" id="VLTO01000013">
    <property type="protein sequence ID" value="KAA0175561.1"/>
    <property type="molecule type" value="Genomic_DNA"/>
</dbReference>
<feature type="transmembrane region" description="Helical" evidence="2">
    <location>
        <begin position="101"/>
        <end position="121"/>
    </location>
</feature>
<dbReference type="AlphaFoldDB" id="A0A5A8EIG9"/>
<accession>A0A5A8EIG9</accession>
<reference evidence="3 4" key="1">
    <citation type="submission" date="2019-07" db="EMBL/GenBank/DDBJ databases">
        <title>Genomes of Cafeteria roenbergensis.</title>
        <authorList>
            <person name="Fischer M.G."/>
            <person name="Hackl T."/>
            <person name="Roman M."/>
        </authorList>
    </citation>
    <scope>NUCLEOTIDE SEQUENCE [LARGE SCALE GENOMIC DNA]</scope>
    <source>
        <strain evidence="3 4">E4-10P</strain>
    </source>
</reference>